<comment type="similarity">
    <text evidence="2">Belongs to the bacterial solute-binding protein 1 family.</text>
</comment>
<keyword evidence="3" id="KW-0813">Transport</keyword>
<dbReference type="InterPro" id="IPR006059">
    <property type="entry name" value="SBP"/>
</dbReference>
<keyword evidence="7" id="KW-1185">Reference proteome</keyword>
<keyword evidence="4" id="KW-0732">Signal</keyword>
<evidence type="ECO:0000256" key="4">
    <source>
        <dbReference type="ARBA" id="ARBA00022729"/>
    </source>
</evidence>
<sequence length="437" mass="47172">MTVLDRRSLLAGAAAATGLAAGGDLLGFARAWAQSAEWKPEAGASLSLLRWKRFVPAEDEAFMRLVDAFTKATGVKVTVTNESFDDIQPKASVAANTGQGPDMVWGLFSFPALFPDKCLPLEDVAESLAKKYGPWFPSAEAYGKVKGKWIAIPVAFNGGYPNYRISAMKKAGFDKFPTDTAGFLELCRGLKKNNTPAGFALGHATGDGNTWCHWALWSHGANLVDANEKIVINSPETAKALEYVKSLYETFVPGTVSWNDSSNNKAFLAGDLYLTNNGISIYAAAKKDNPKLAEDMDHAVWPVGPAGKPTEFQLAFPILAFKYSKAPNACKAFISFMMEAANYGPWLEAAQGYLCEPLSNYPKNPIWTSDPKNAVFAEAGRRSLAAGGLAPVSERIAAVLADFVVVDMFASHCTGREDVKGAIRNAERAATRIFRNT</sequence>
<dbReference type="SUPFAM" id="SSF53850">
    <property type="entry name" value="Periplasmic binding protein-like II"/>
    <property type="match status" value="1"/>
</dbReference>
<protein>
    <submittedName>
        <fullName evidence="6">ABC transporter substrate-binding protein</fullName>
    </submittedName>
</protein>
<dbReference type="Proteomes" id="UP001596292">
    <property type="component" value="Unassembled WGS sequence"/>
</dbReference>
<evidence type="ECO:0000313" key="7">
    <source>
        <dbReference type="Proteomes" id="UP001596292"/>
    </source>
</evidence>
<dbReference type="PANTHER" id="PTHR43649:SF34">
    <property type="entry name" value="ABC TRANSPORTER PERIPLASMIC-BINDING PROTEIN YCJN-RELATED"/>
    <property type="match status" value="1"/>
</dbReference>
<reference evidence="7" key="1">
    <citation type="journal article" date="2019" name="Int. J. Syst. Evol. Microbiol.">
        <title>The Global Catalogue of Microorganisms (GCM) 10K type strain sequencing project: providing services to taxonomists for standard genome sequencing and annotation.</title>
        <authorList>
            <consortium name="The Broad Institute Genomics Platform"/>
            <consortium name="The Broad Institute Genome Sequencing Center for Infectious Disease"/>
            <person name="Wu L."/>
            <person name="Ma J."/>
        </authorList>
    </citation>
    <scope>NUCLEOTIDE SEQUENCE [LARGE SCALE GENOMIC DNA]</scope>
    <source>
        <strain evidence="7">CCUG 48316</strain>
    </source>
</reference>
<dbReference type="PANTHER" id="PTHR43649">
    <property type="entry name" value="ARABINOSE-BINDING PROTEIN-RELATED"/>
    <property type="match status" value="1"/>
</dbReference>
<evidence type="ECO:0000256" key="2">
    <source>
        <dbReference type="ARBA" id="ARBA00008520"/>
    </source>
</evidence>
<dbReference type="Pfam" id="PF13416">
    <property type="entry name" value="SBP_bac_8"/>
    <property type="match status" value="1"/>
</dbReference>
<name>A0ABW2BJS4_9HYPH</name>
<accession>A0ABW2BJS4</accession>
<evidence type="ECO:0000256" key="3">
    <source>
        <dbReference type="ARBA" id="ARBA00022448"/>
    </source>
</evidence>
<dbReference type="InterPro" id="IPR006311">
    <property type="entry name" value="TAT_signal"/>
</dbReference>
<dbReference type="Gene3D" id="3.40.190.10">
    <property type="entry name" value="Periplasmic binding protein-like II"/>
    <property type="match status" value="1"/>
</dbReference>
<evidence type="ECO:0000256" key="5">
    <source>
        <dbReference type="ARBA" id="ARBA00022764"/>
    </source>
</evidence>
<evidence type="ECO:0000313" key="6">
    <source>
        <dbReference type="EMBL" id="MFC6790107.1"/>
    </source>
</evidence>
<comment type="subcellular location">
    <subcellularLocation>
        <location evidence="1">Periplasm</location>
    </subcellularLocation>
</comment>
<comment type="caution">
    <text evidence="6">The sequence shown here is derived from an EMBL/GenBank/DDBJ whole genome shotgun (WGS) entry which is preliminary data.</text>
</comment>
<proteinExistence type="inferred from homology"/>
<keyword evidence="5" id="KW-0574">Periplasm</keyword>
<evidence type="ECO:0000256" key="1">
    <source>
        <dbReference type="ARBA" id="ARBA00004418"/>
    </source>
</evidence>
<organism evidence="6 7">
    <name type="scientific">Methylobacterium komagatae</name>
    <dbReference type="NCBI Taxonomy" id="374425"/>
    <lineage>
        <taxon>Bacteria</taxon>
        <taxon>Pseudomonadati</taxon>
        <taxon>Pseudomonadota</taxon>
        <taxon>Alphaproteobacteria</taxon>
        <taxon>Hyphomicrobiales</taxon>
        <taxon>Methylobacteriaceae</taxon>
        <taxon>Methylobacterium</taxon>
    </lineage>
</organism>
<dbReference type="InterPro" id="IPR050490">
    <property type="entry name" value="Bact_solute-bd_prot1"/>
</dbReference>
<gene>
    <name evidence="6" type="ORF">ACFQE0_11060</name>
</gene>
<dbReference type="RefSeq" id="WP_378969518.1">
    <property type="nucleotide sequence ID" value="NZ_JBHSWN010000001.1"/>
</dbReference>
<dbReference type="PROSITE" id="PS51318">
    <property type="entry name" value="TAT"/>
    <property type="match status" value="1"/>
</dbReference>
<dbReference type="EMBL" id="JBHSWN010000001">
    <property type="protein sequence ID" value="MFC6790107.1"/>
    <property type="molecule type" value="Genomic_DNA"/>
</dbReference>